<feature type="domain" description="Major facilitator superfamily (MFS) profile" evidence="11">
    <location>
        <begin position="18"/>
        <end position="462"/>
    </location>
</feature>
<keyword evidence="13" id="KW-1185">Reference proteome</keyword>
<evidence type="ECO:0000256" key="3">
    <source>
        <dbReference type="ARBA" id="ARBA00022475"/>
    </source>
</evidence>
<feature type="chain" id="PRO_5043349268" evidence="9">
    <location>
        <begin position="25"/>
        <end position="1224"/>
    </location>
</feature>
<dbReference type="PROSITE" id="PS50850">
    <property type="entry name" value="MFS"/>
    <property type="match status" value="1"/>
</dbReference>
<keyword evidence="9" id="KW-0732">Signal</keyword>
<keyword evidence="12" id="KW-0762">Sugar transport</keyword>
<dbReference type="PRINTS" id="PR00171">
    <property type="entry name" value="SUGRTRNSPORT"/>
</dbReference>
<dbReference type="InterPro" id="IPR005828">
    <property type="entry name" value="MFS_sugar_transport-like"/>
</dbReference>
<evidence type="ECO:0000313" key="12">
    <source>
        <dbReference type="EMBL" id="GIY67570.1"/>
    </source>
</evidence>
<reference evidence="12 13" key="1">
    <citation type="submission" date="2021-06" db="EMBL/GenBank/DDBJ databases">
        <title>Caerostris darwini draft genome.</title>
        <authorList>
            <person name="Kono N."/>
            <person name="Arakawa K."/>
        </authorList>
    </citation>
    <scope>NUCLEOTIDE SEQUENCE [LARGE SCALE GENOMIC DNA]</scope>
</reference>
<dbReference type="NCBIfam" id="TIGR00879">
    <property type="entry name" value="SP"/>
    <property type="match status" value="1"/>
</dbReference>
<dbReference type="InterPro" id="IPR003663">
    <property type="entry name" value="Sugar/inositol_transpt"/>
</dbReference>
<dbReference type="InterPro" id="IPR005312">
    <property type="entry name" value="DUF1759"/>
</dbReference>
<comment type="caution">
    <text evidence="12">The sequence shown here is derived from an EMBL/GenBank/DDBJ whole genome shotgun (WGS) entry which is preliminary data.</text>
</comment>
<proteinExistence type="predicted"/>
<keyword evidence="7" id="KW-0862">Zinc</keyword>
<dbReference type="Pfam" id="PF00083">
    <property type="entry name" value="Sugar_tr"/>
    <property type="match status" value="2"/>
</dbReference>
<keyword evidence="5 8" id="KW-1133">Transmembrane helix</keyword>
<name>A0AAV4VBE0_9ARAC</name>
<dbReference type="AlphaFoldDB" id="A0AAV4VBE0"/>
<dbReference type="InterPro" id="IPR045263">
    <property type="entry name" value="GLUT"/>
</dbReference>
<dbReference type="GO" id="GO:0004190">
    <property type="term" value="F:aspartic-type endopeptidase activity"/>
    <property type="evidence" value="ECO:0007669"/>
    <property type="project" value="InterPro"/>
</dbReference>
<dbReference type="PROSITE" id="PS00217">
    <property type="entry name" value="SUGAR_TRANSPORT_2"/>
    <property type="match status" value="1"/>
</dbReference>
<dbReference type="Pfam" id="PF03564">
    <property type="entry name" value="DUF1759"/>
    <property type="match status" value="1"/>
</dbReference>
<feature type="transmembrane region" description="Helical" evidence="8">
    <location>
        <begin position="63"/>
        <end position="91"/>
    </location>
</feature>
<keyword evidence="7" id="KW-0479">Metal-binding</keyword>
<feature type="transmembrane region" description="Helical" evidence="8">
    <location>
        <begin position="368"/>
        <end position="385"/>
    </location>
</feature>
<dbReference type="InterPro" id="IPR001969">
    <property type="entry name" value="Aspartic_peptidase_AS"/>
</dbReference>
<feature type="domain" description="CCHC-type" evidence="10">
    <location>
        <begin position="735"/>
        <end position="750"/>
    </location>
</feature>
<dbReference type="GO" id="GO:0006508">
    <property type="term" value="P:proteolysis"/>
    <property type="evidence" value="ECO:0007669"/>
    <property type="project" value="InterPro"/>
</dbReference>
<feature type="transmembrane region" description="Helical" evidence="8">
    <location>
        <begin position="275"/>
        <end position="298"/>
    </location>
</feature>
<sequence length="1224" mass="137012">MGSSRRSQGLTGHLVFAIAAAAFGSSFQHGYNTGVVNAPQKLVEKFINETYFEKYNEMPSDSLVTVIFSVMVSIFCLGGMVGALGTAYLAARFGPKGGLLLNNIFVFIAAALMGFGKMARSYEMIIVGRFVIGLNSGLNAGLSPMYLTEISPVHLRGAVGTIYQLIIAFTILISQILGMPEILGTAEGWPVLFGLIIVPAVFMLATLPLCPESPKYILICKGKDVAAQKALEWFRGTGDVHYEMEEMRAESQELKMVPKVTLKEMYGNAILRKPLIIAVVVMLSQQLSGINAIIFFSTSIFMNAGLSNEAAIYATLGMVTVNVLMTVVSMVLVEKAGRKTLLLFGLSGMMIITALLTLSLALTPSAAWLSYVSVFCIIGFIILFASGPDGANLTDNFDLLADFDLLGEKYNELCVLNEEILNLMLLETEMNPADLDAETFAADEYNKKFKRINIIFKSKSNNREESDNSSSVQSISKRKFKLPLLELKKFGGEIKDWLPFWGQFSKIDSDPNIDEADKLQYLIQATLPSTRARELVESFPPSKENYHKAIDSLKSRFGQDDLLVEFYVRELLKLTISMNSRDQKVKLPTLYDRIETQLRALESLGVTTEKYAAMLFPLVESCLSEEVLQAWQRNNCFNDKKEESRLENLMQFLKNEVEGEERINLAMKGFSVKDNPKIYSLKKPMHTAAGLFAGSQSSSNCAFCNEKNHESKNCKLALNLDLQEKTTLLAKKKCCYRCFKTGHMVRQCTNKIKCSQCQRRHYNVMCPELKQVVSTGSDKLVDKAGENSNEKFNTLANPTCSADVLLQTLVVYLYGNDGSFPVRALIDTGSQKSYITKEAVSKMSYEPIRAVDMIHNLFGGVESKQKHHLYKVYASSFQKDYHCSFEAYDQEKICIDIPTAISGPWTKEIVAKKYSLFFKEACLDYSASSVHLLIGADIAGATLNHLLDGAPDCYKMTAQHLQKSMYVDNCVASVKSEADLTKFINESREIMALGKFELRGWQHNSFESLRDNCNESQNASPILQDIPVLGLLWNIERDTLKIDVRNDTQSESVKVTKRYILSKCHKIFDPIGITAPITLIPKILLQETWKIKANWDDILPEEIAHKSEKWDRQLHQLNKLEIPRWIQGHKNSKHRSIPWFLVAELFGQGARPIATSIAVSVNWMANFIVSLGFLPIVESIGEYTFLIFTAILAMSALFTYNKVPETKGRTVEEITAEFREKSSN</sequence>
<evidence type="ECO:0000256" key="4">
    <source>
        <dbReference type="ARBA" id="ARBA00022692"/>
    </source>
</evidence>
<organism evidence="12 13">
    <name type="scientific">Caerostris darwini</name>
    <dbReference type="NCBI Taxonomy" id="1538125"/>
    <lineage>
        <taxon>Eukaryota</taxon>
        <taxon>Metazoa</taxon>
        <taxon>Ecdysozoa</taxon>
        <taxon>Arthropoda</taxon>
        <taxon>Chelicerata</taxon>
        <taxon>Arachnida</taxon>
        <taxon>Araneae</taxon>
        <taxon>Araneomorphae</taxon>
        <taxon>Entelegynae</taxon>
        <taxon>Araneoidea</taxon>
        <taxon>Araneidae</taxon>
        <taxon>Caerostris</taxon>
    </lineage>
</organism>
<dbReference type="GO" id="GO:0005886">
    <property type="term" value="C:plasma membrane"/>
    <property type="evidence" value="ECO:0007669"/>
    <property type="project" value="UniProtKB-SubCell"/>
</dbReference>
<feature type="transmembrane region" description="Helical" evidence="8">
    <location>
        <begin position="310"/>
        <end position="333"/>
    </location>
</feature>
<dbReference type="PROSITE" id="PS00216">
    <property type="entry name" value="SUGAR_TRANSPORT_1"/>
    <property type="match status" value="1"/>
</dbReference>
<evidence type="ECO:0000256" key="5">
    <source>
        <dbReference type="ARBA" id="ARBA00022989"/>
    </source>
</evidence>
<dbReference type="InterPro" id="IPR036259">
    <property type="entry name" value="MFS_trans_sf"/>
</dbReference>
<feature type="transmembrane region" description="Helical" evidence="8">
    <location>
        <begin position="122"/>
        <end position="142"/>
    </location>
</feature>
<dbReference type="InterPro" id="IPR001878">
    <property type="entry name" value="Znf_CCHC"/>
</dbReference>
<dbReference type="Proteomes" id="UP001054837">
    <property type="component" value="Unassembled WGS sequence"/>
</dbReference>
<evidence type="ECO:0000256" key="6">
    <source>
        <dbReference type="ARBA" id="ARBA00023136"/>
    </source>
</evidence>
<dbReference type="GO" id="GO:1990539">
    <property type="term" value="P:fructose import across plasma membrane"/>
    <property type="evidence" value="ECO:0007669"/>
    <property type="project" value="UniProtKB-ARBA"/>
</dbReference>
<feature type="transmembrane region" description="Helical" evidence="8">
    <location>
        <begin position="154"/>
        <end position="177"/>
    </location>
</feature>
<evidence type="ECO:0000256" key="7">
    <source>
        <dbReference type="PROSITE-ProRule" id="PRU00047"/>
    </source>
</evidence>
<keyword evidence="2" id="KW-0813">Transport</keyword>
<dbReference type="InterPro" id="IPR020846">
    <property type="entry name" value="MFS_dom"/>
</dbReference>
<dbReference type="GO" id="GO:0003676">
    <property type="term" value="F:nucleic acid binding"/>
    <property type="evidence" value="ECO:0007669"/>
    <property type="project" value="InterPro"/>
</dbReference>
<dbReference type="Gene3D" id="1.20.1250.20">
    <property type="entry name" value="MFS general substrate transporter like domains"/>
    <property type="match status" value="2"/>
</dbReference>
<evidence type="ECO:0000256" key="9">
    <source>
        <dbReference type="SAM" id="SignalP"/>
    </source>
</evidence>
<keyword evidence="6 8" id="KW-0472">Membrane</keyword>
<protein>
    <submittedName>
        <fullName evidence="12">Solute carrier family 2, facilitated glucose transporter member 3</fullName>
    </submittedName>
</protein>
<gene>
    <name evidence="12" type="primary">SLC2A3</name>
    <name evidence="12" type="ORF">CDAR_190911</name>
</gene>
<keyword evidence="3" id="KW-1003">Cell membrane</keyword>
<dbReference type="Gene3D" id="4.10.60.10">
    <property type="entry name" value="Zinc finger, CCHC-type"/>
    <property type="match status" value="1"/>
</dbReference>
<dbReference type="InterPro" id="IPR005829">
    <property type="entry name" value="Sugar_transporter_CS"/>
</dbReference>
<keyword evidence="7" id="KW-0863">Zinc-finger</keyword>
<dbReference type="PANTHER" id="PTHR23503:SF8">
    <property type="entry name" value="FACILITATED GLUCOSE TRANSPORTER PROTEIN 1"/>
    <property type="match status" value="1"/>
</dbReference>
<accession>A0AAV4VBE0</accession>
<dbReference type="GO" id="GO:0005353">
    <property type="term" value="F:fructose transmembrane transporter activity"/>
    <property type="evidence" value="ECO:0007669"/>
    <property type="project" value="UniProtKB-ARBA"/>
</dbReference>
<evidence type="ECO:0000256" key="2">
    <source>
        <dbReference type="ARBA" id="ARBA00022448"/>
    </source>
</evidence>
<dbReference type="SUPFAM" id="SSF103473">
    <property type="entry name" value="MFS general substrate transporter"/>
    <property type="match status" value="2"/>
</dbReference>
<feature type="signal peptide" evidence="9">
    <location>
        <begin position="1"/>
        <end position="24"/>
    </location>
</feature>
<evidence type="ECO:0000259" key="11">
    <source>
        <dbReference type="PROSITE" id="PS50850"/>
    </source>
</evidence>
<dbReference type="GO" id="GO:0008270">
    <property type="term" value="F:zinc ion binding"/>
    <property type="evidence" value="ECO:0007669"/>
    <property type="project" value="UniProtKB-KW"/>
</dbReference>
<dbReference type="SMART" id="SM00343">
    <property type="entry name" value="ZnF_C2HC"/>
    <property type="match status" value="2"/>
</dbReference>
<feature type="transmembrane region" description="Helical" evidence="8">
    <location>
        <begin position="340"/>
        <end position="362"/>
    </location>
</feature>
<dbReference type="PANTHER" id="PTHR23503">
    <property type="entry name" value="SOLUTE CARRIER FAMILY 2"/>
    <property type="match status" value="1"/>
</dbReference>
<dbReference type="PROSITE" id="PS50158">
    <property type="entry name" value="ZF_CCHC"/>
    <property type="match status" value="1"/>
</dbReference>
<dbReference type="FunFam" id="1.20.1250.20:FF:001511">
    <property type="entry name" value="Solute carrier family 2, facilitated glucose transporter member 5"/>
    <property type="match status" value="1"/>
</dbReference>
<feature type="transmembrane region" description="Helical" evidence="8">
    <location>
        <begin position="98"/>
        <end position="116"/>
    </location>
</feature>
<evidence type="ECO:0000313" key="13">
    <source>
        <dbReference type="Proteomes" id="UP001054837"/>
    </source>
</evidence>
<dbReference type="PROSITE" id="PS00141">
    <property type="entry name" value="ASP_PROTEASE"/>
    <property type="match status" value="1"/>
</dbReference>
<evidence type="ECO:0000256" key="1">
    <source>
        <dbReference type="ARBA" id="ARBA00004651"/>
    </source>
</evidence>
<feature type="transmembrane region" description="Helical" evidence="8">
    <location>
        <begin position="1183"/>
        <end position="1200"/>
    </location>
</feature>
<evidence type="ECO:0000259" key="10">
    <source>
        <dbReference type="PROSITE" id="PS50158"/>
    </source>
</evidence>
<keyword evidence="4 8" id="KW-0812">Transmembrane</keyword>
<comment type="subcellular location">
    <subcellularLocation>
        <location evidence="1">Cell membrane</location>
        <topology evidence="1">Multi-pass membrane protein</topology>
    </subcellularLocation>
</comment>
<feature type="transmembrane region" description="Helical" evidence="8">
    <location>
        <begin position="189"/>
        <end position="209"/>
    </location>
</feature>
<dbReference type="EMBL" id="BPLQ01012752">
    <property type="protein sequence ID" value="GIY67570.1"/>
    <property type="molecule type" value="Genomic_DNA"/>
</dbReference>
<feature type="transmembrane region" description="Helical" evidence="8">
    <location>
        <begin position="1153"/>
        <end position="1177"/>
    </location>
</feature>
<evidence type="ECO:0000256" key="8">
    <source>
        <dbReference type="SAM" id="Phobius"/>
    </source>
</evidence>